<dbReference type="InterPro" id="IPR001715">
    <property type="entry name" value="CH_dom"/>
</dbReference>
<dbReference type="InterPro" id="IPR002017">
    <property type="entry name" value="Spectrin_repeat"/>
</dbReference>
<feature type="region of interest" description="Disordered" evidence="4">
    <location>
        <begin position="711"/>
        <end position="750"/>
    </location>
</feature>
<evidence type="ECO:0000313" key="6">
    <source>
        <dbReference type="EMBL" id="KAB0401288.1"/>
    </source>
</evidence>
<dbReference type="InterPro" id="IPR018159">
    <property type="entry name" value="Spectrin/alpha-actinin"/>
</dbReference>
<feature type="region of interest" description="Disordered" evidence="4">
    <location>
        <begin position="1248"/>
        <end position="1271"/>
    </location>
</feature>
<dbReference type="SUPFAM" id="SSF47576">
    <property type="entry name" value="Calponin-homology domain, CH-domain"/>
    <property type="match status" value="1"/>
</dbReference>
<gene>
    <name evidence="6" type="ORF">E2I00_000787</name>
</gene>
<feature type="non-terminal residue" evidence="6">
    <location>
        <position position="1"/>
    </location>
</feature>
<feature type="region of interest" description="Disordered" evidence="4">
    <location>
        <begin position="328"/>
        <end position="349"/>
    </location>
</feature>
<dbReference type="Proteomes" id="UP000437017">
    <property type="component" value="Unassembled WGS sequence"/>
</dbReference>
<evidence type="ECO:0000256" key="3">
    <source>
        <dbReference type="SAM" id="Coils"/>
    </source>
</evidence>
<dbReference type="SMART" id="SM00033">
    <property type="entry name" value="CH"/>
    <property type="match status" value="2"/>
</dbReference>
<feature type="coiled-coil region" evidence="3">
    <location>
        <begin position="1114"/>
        <end position="1144"/>
    </location>
</feature>
<keyword evidence="1" id="KW-0677">Repeat</keyword>
<dbReference type="SMART" id="SM00150">
    <property type="entry name" value="SPEC"/>
    <property type="match status" value="13"/>
</dbReference>
<feature type="compositionally biased region" description="Polar residues" evidence="4">
    <location>
        <begin position="1255"/>
        <end position="1264"/>
    </location>
</feature>
<dbReference type="Pfam" id="PF00435">
    <property type="entry name" value="Spectrin"/>
    <property type="match status" value="7"/>
</dbReference>
<dbReference type="Pfam" id="PF00307">
    <property type="entry name" value="CH"/>
    <property type="match status" value="1"/>
</dbReference>
<dbReference type="InterPro" id="IPR036872">
    <property type="entry name" value="CH_dom_sf"/>
</dbReference>
<evidence type="ECO:0000313" key="7">
    <source>
        <dbReference type="Proteomes" id="UP000437017"/>
    </source>
</evidence>
<evidence type="ECO:0000259" key="5">
    <source>
        <dbReference type="PROSITE" id="PS50021"/>
    </source>
</evidence>
<feature type="compositionally biased region" description="Basic residues" evidence="4">
    <location>
        <begin position="2100"/>
        <end position="2110"/>
    </location>
</feature>
<dbReference type="PANTHER" id="PTHR11915">
    <property type="entry name" value="SPECTRIN/FILAMIN RELATED CYTOSKELETAL PROTEIN"/>
    <property type="match status" value="1"/>
</dbReference>
<feature type="non-terminal residue" evidence="6">
    <location>
        <position position="3748"/>
    </location>
</feature>
<accession>A0A6A1PZI2</accession>
<feature type="region of interest" description="Disordered" evidence="4">
    <location>
        <begin position="1631"/>
        <end position="1671"/>
    </location>
</feature>
<feature type="region of interest" description="Disordered" evidence="4">
    <location>
        <begin position="1149"/>
        <end position="1169"/>
    </location>
</feature>
<organism evidence="6 7">
    <name type="scientific">Balaenoptera physalus</name>
    <name type="common">Fin whale</name>
    <name type="synonym">Balaena physalus</name>
    <dbReference type="NCBI Taxonomy" id="9770"/>
    <lineage>
        <taxon>Eukaryota</taxon>
        <taxon>Metazoa</taxon>
        <taxon>Chordata</taxon>
        <taxon>Craniata</taxon>
        <taxon>Vertebrata</taxon>
        <taxon>Euteleostomi</taxon>
        <taxon>Mammalia</taxon>
        <taxon>Eutheria</taxon>
        <taxon>Laurasiatheria</taxon>
        <taxon>Artiodactyla</taxon>
        <taxon>Whippomorpha</taxon>
        <taxon>Cetacea</taxon>
        <taxon>Mysticeti</taxon>
        <taxon>Balaenopteridae</taxon>
        <taxon>Balaenoptera</taxon>
    </lineage>
</organism>
<dbReference type="EMBL" id="SGJD01001229">
    <property type="protein sequence ID" value="KAB0401288.1"/>
    <property type="molecule type" value="Genomic_DNA"/>
</dbReference>
<dbReference type="PROSITE" id="PS50021">
    <property type="entry name" value="CH"/>
    <property type="match status" value="2"/>
</dbReference>
<keyword evidence="7" id="KW-1185">Reference proteome</keyword>
<feature type="region of interest" description="Disordered" evidence="4">
    <location>
        <begin position="2287"/>
        <end position="2311"/>
    </location>
</feature>
<dbReference type="CDD" id="cd00176">
    <property type="entry name" value="SPEC"/>
    <property type="match status" value="5"/>
</dbReference>
<feature type="region of interest" description="Disordered" evidence="4">
    <location>
        <begin position="1428"/>
        <end position="1457"/>
    </location>
</feature>
<proteinExistence type="predicted"/>
<dbReference type="FunFam" id="1.10.418.10:FF:000001">
    <property type="entry name" value="Actinin alpha 1"/>
    <property type="match status" value="1"/>
</dbReference>
<keyword evidence="2" id="KW-0009">Actin-binding</keyword>
<dbReference type="GO" id="GO:0003779">
    <property type="term" value="F:actin binding"/>
    <property type="evidence" value="ECO:0007669"/>
    <property type="project" value="UniProtKB-KW"/>
</dbReference>
<sequence length="3748" mass="414536">PPICHLRPSSQVSFQGLHITKAREAGQWQSLGPLSQSSPTMDSAYKMGHICKLRAQHIQMQEKTFTKRINNIFQHGRMGIKIQNLYTELADGTHLLRLLELISGEVLLPPNRDHMRIHFLENRAELWPSSGPSLENTHRLKWNSHRPQWVEVPVPLIEPENIVDGDQTLIPGLISVIILCFRFSHVSLDREFGASTALLSAKEALLLWCQRKTAGYTNANITDFSRSWSDGVSFSALVHAHRPDLLHYGSLRPDRPLHDLHCAFRVAEQELGIAQLLDPEDVVALQPDERSIMTHVSFYYHHFSHLHQGQTVQRRLAKLRAGAAAHLGKPGWHSASKRGGPPGPGFQGLPPGAALTLSRALCQILLQLQETEALQTQCEQLVAGLLWWIAEKPMALQAENRKHFLPHEGLGPAELFQSWAGLEQAEALCSQALQQRFLQLERLETLARRFQRKAALQESFLTDTEQVLDRAAAPPASPATVEAATQRLCMLEAGTLPQEGRFQALAKIADILQQEHYHGWAEVACRQLEITQCWEQLLPQLQGQRKQMAGMQAVLSLLQEVDCLQPAQPAAGGPWTSRSLGNTAGCASPGVHGDPALWDFNDHSSVPGQISAHGAHVSHPARQTMELDSSLGTSVEVLQAKARVLAQLHQSLVSLARSRRALLEQTLQRAELLHNCEEEDAWLRERGQLVEDAALGPDLSQIAAALQQHKVASALSSPKEGPRNPGAPREVSCYPGPRGSQKMALPGEPDPDFDPNTILQTQDHLSQDYEGLRTLAEGLAGGGGGPVWLLWLLWGAAVLAGKPDRAVPNTAAPGHNLEVMQLKYEKFFTALAVGRGLWAEVSSSTEQLKQRCPGDFPKIQRQQEELSWRWEQLEALKKEKETQLACTTHVCSFLQECGTTWVQLQDMILQLETLEPGHLEDSHHCQVSQQKMLVRERGKGPLASTAWVRHREGLSRVLEWGRGQKVRWGGWAGCAVQRAGHRLGSSMRTCSWRKGEPHVLAAPRWRVRGQFRVATTGPGEHRPGHWAQGGARTRRWALSHRVEDLGPTEGQSLQGQVETPQGLLERVQEQVTRQARAQAEAQAHQGFLQGSWRLLWAGGVRAQLHSEEDEVVDVASAQQLLAEHQDLLEEMHLKLERLQRLEAQGQRMAALDSPDSREAAGTLRLPGQQGRELKAAWEQRQQRLQEGLKLQRSGREVDVFTATCANHETFLQLDSLAEDVGEARSLLQRHQEFERLLDALGPRAEDLRARGKKLAQSQHKQSGASPYPPPLCLPSRVREHLLRVQAQWTRLQESAAWVRQLLASLQLQGRGRPRRSGRCWRTSHPEPGNILQKLRWNKTAERELVATQGHVEGLQQVGRELLSSRPRAQEDAQAGLQGLSSKWEELNRQMAEHGKQLQRARQQDQLLGLLQEAKEKMEQLEGALQSAEMGQDLGSSRRLQKQHRPPGGQYADHRGGDPKVPPEVLACLFRLHSIACNCHHVRVPSGMSGRPLQASVELYRFHHLSYMEFTWVAEHMPAPSAGSDKYLDGAHSLLRKHEELRAEVEAHQGQVRRVLGSGRSLAASGRPQAQHIVEQFQKLEGRWAEPEQACEAQYAEGTGSGEVAKVGQPLRVRSAGPGTLRELVFPGRIRAGGLSGGEVTSGEQSGLWRGRDSHGQAHQEAQGPATGTGSYWSSMEELDQRAQTLTGPEAPVQLGVGAGAGGDPEDARVHEEAEDLQDRPASQKQAVRGGESLGEDCQDALRFCTKFAKFQHQVEMGGQRVATRQQLAESLLECGHSAAPKARQMQQDLQAARLELWALTQARGRLLRDAEITLKVHRDLLEALTQVQKATSLPCGVARDLCGLGAQLRRHERLERELVGTEWQLQELLEAGGTVQKLHRGTVGAGDSHRGSSVEQVEQVICKHETFQKVLTAQDEKGMGLEDPGRGQGGVAVQQRQRALVQAWEALKLHVEKCQAQLERARLLARFHAAELQVEEISQEPGSGLLKLSAHRQLQAVPEAQEELHQQGAQVGQQALLAAGTSIKEVGPPFLVPPPSLPRLSLCLPHCTTPASPQTLPLGPASVSSMRLSRVQALHMLMPRSRKGCKSCGTSRSRCSRPGSRNRRGCRPGTRRCSSSESAATWTRPSRPGRQVFRRTSALGSSVEQVEQELAESRGHTLHASLLMTAFIRATIQARPSPTLGPALSYLGTAEGRRVGRLCGRGSISIMRFMSPPPPTPGRGRDPGQLKEPVPPGDLKDKWRHVQKHQAFEAEVQAHEEIITSVAKVTTRPSAPTLPQSEDARMAKAKGLRQGEPVMEKKQERERQAPSPGGEVLLAQSHPPVGEVSQRPQALGEAEAGLAFRGQDLEDKRDFLEFLQRADIAEAWIQEMEVMVNIGDLGQDLEHCLQLHRRLRKLRGVWAGIRRPCQCIPHQEAGPQPRVAVNPTQCLSSGSLSPCVPALPLLLGPDLGSIFPSLRDDPGLQAPGASRSVHLAWDGLATAEEAAASTPQTPEHTLQVLMQCREGARSRCHRCPPPAPPQDTVYDAHITSINDLSLQFKNQDPEQLKTTCQRPVPEPGAVGLGEGAGGSPQTQPYTLSIRWNSFHGNLLWYQRQLEGALEIRTLSQKLDDLTQQIGQKATLVWALDCGKDLESMQRLRRKREELDQEIGLIQAQVEVCSCVWRWPQAQGTSSPVEHEVGRFRQRSPEAAHSLGRKQQAMMGSWWQLRSGAQKQYKPPGLFPLLLSLTHPLQCLNPHPSLRVCLHPSNNHLYRHPINSQPMGPSLAEGIQGQKALVGERGSAALGLADEPYGRKESLDALHQAQKRQATLQELLIWAQRLRADGRPEHPQQPCGCPEHVGGTPGARGSLSLWDLSPVLLQAELDARTDSISLARSTGQRLLAAWHPSTPDIRQAPAGLDRELNSLEGAWQEHQLQLHQALELQVAASIPPPPLGPVLNPLPLVKAKARAREAAVPGAFPTTHRPPPTTQLTHGKSCLLWTPSVEPGPRSLVSHWATNRLVLSSVEQVEGWLCSLEACPASEGLGDSLLDVETLLWKQKMHERDLEAQVEKISVLEASTVSLHQGGQPETQGVLGRCQAMLLRYLWLWLREPEPTRALCVCGSWAGALAAVPSSSLQVDPTWVPEVAAWLREKNLVVLEEGWQAPAGLQAQSRRQQNLQVEQDTSVHHQQRLQTERLQELRELWEELQANCQRKAAKLQEAREPGLDELLGAQGELDRQAGPAQAFWHRAGELVCGSQCGPDPDDQGAPCPGPALRCCRFESQRAPLRERRTALEARSLLLQFFRDADEEMAWVREKLPLMAARDCGQSPSVLRRLQEKCQNLETEMSSHEALTRAAVGTGRELVQSGHFAACDVAARARQLEDALPEAESWLEERGCVQEQDIEDMGQSAEATQAFLRWLEATRRDLEGFSMRIERLQQTAALLESGQNPETPKLLALMLAVRDTHSGLLQRAEGREQGLREQLQLHQLEQEALLLDAWLASKVATAESQDYGQDLEAVKVLEEKFDAFSKEVQSLGQAKVQAPRKQAGSLEWAAPRTWPRPVSSAALSRRQPSSGAGCRRRRPWWQEMPVAAARCRCRPCSNSTDAWRQGSTPRGLPVCPAPLAEGTPEVGREGLRAQAVEAGFPRGWVLPAEEQASGCQGVRPAPVFWRQREPAAMEKEVAQVQMEACQLGQLHPVAQEGLAKQLAEVQEAWATLNAKVQERGRSWRRLPRATPSSDAVGNCSQNVQQEGQQLVDNGHFMSLERYEHRD</sequence>
<feature type="region of interest" description="Disordered" evidence="4">
    <location>
        <begin position="1688"/>
        <end position="1731"/>
    </location>
</feature>
<feature type="region of interest" description="Disordered" evidence="4">
    <location>
        <begin position="2087"/>
        <end position="2127"/>
    </location>
</feature>
<reference evidence="6 7" key="1">
    <citation type="journal article" date="2019" name="PLoS ONE">
        <title>Genomic analyses reveal an absence of contemporary introgressive admixture between fin whales and blue whales, despite known hybrids.</title>
        <authorList>
            <person name="Westbury M.V."/>
            <person name="Petersen B."/>
            <person name="Lorenzen E.D."/>
        </authorList>
    </citation>
    <scope>NUCLEOTIDE SEQUENCE [LARGE SCALE GENOMIC DNA]</scope>
    <source>
        <strain evidence="6">FinWhale-01</strain>
    </source>
</reference>
<dbReference type="SUPFAM" id="SSF46966">
    <property type="entry name" value="Spectrin repeat"/>
    <property type="match status" value="15"/>
</dbReference>
<feature type="domain" description="Calponin-homology (CH)" evidence="5">
    <location>
        <begin position="199"/>
        <end position="304"/>
    </location>
</feature>
<dbReference type="Gene3D" id="1.10.418.10">
    <property type="entry name" value="Calponin-like domain"/>
    <property type="match status" value="2"/>
</dbReference>
<comment type="caution">
    <text evidence="6">The sequence shown here is derived from an EMBL/GenBank/DDBJ whole genome shotgun (WGS) entry which is preliminary data.</text>
</comment>
<protein>
    <recommendedName>
        <fullName evidence="5">Calponin-homology (CH) domain-containing protein</fullName>
    </recommendedName>
</protein>
<feature type="domain" description="Calponin-homology (CH)" evidence="5">
    <location>
        <begin position="59"/>
        <end position="182"/>
    </location>
</feature>
<feature type="compositionally biased region" description="Basic and acidic residues" evidence="4">
    <location>
        <begin position="2294"/>
        <end position="2304"/>
    </location>
</feature>
<dbReference type="Gene3D" id="1.20.58.60">
    <property type="match status" value="15"/>
</dbReference>
<keyword evidence="3" id="KW-0175">Coiled coil</keyword>
<evidence type="ECO:0000256" key="2">
    <source>
        <dbReference type="ARBA" id="ARBA00023203"/>
    </source>
</evidence>
<dbReference type="OrthoDB" id="9942256at2759"/>
<evidence type="ECO:0000256" key="1">
    <source>
        <dbReference type="ARBA" id="ARBA00022737"/>
    </source>
</evidence>
<name>A0A6A1PZI2_BALPH</name>
<evidence type="ECO:0000256" key="4">
    <source>
        <dbReference type="SAM" id="MobiDB-lite"/>
    </source>
</evidence>
<feature type="region of interest" description="Disordered" evidence="4">
    <location>
        <begin position="2206"/>
        <end position="2235"/>
    </location>
</feature>